<evidence type="ECO:0000259" key="1">
    <source>
        <dbReference type="Pfam" id="PF14703"/>
    </source>
</evidence>
<evidence type="ECO:0000313" key="3">
    <source>
        <dbReference type="Proteomes" id="UP001218218"/>
    </source>
</evidence>
<proteinExistence type="predicted"/>
<dbReference type="AlphaFoldDB" id="A0AAD7F0T6"/>
<dbReference type="Proteomes" id="UP001218218">
    <property type="component" value="Unassembled WGS sequence"/>
</dbReference>
<dbReference type="InterPro" id="IPR027815">
    <property type="entry name" value="CSC1/OSCA1-like_cyt"/>
</dbReference>
<dbReference type="Pfam" id="PF14703">
    <property type="entry name" value="PHM7_cyt"/>
    <property type="match status" value="1"/>
</dbReference>
<gene>
    <name evidence="2" type="ORF">DFH08DRAFT_1030920</name>
</gene>
<comment type="caution">
    <text evidence="2">The sequence shown here is derived from an EMBL/GenBank/DDBJ whole genome shotgun (WGS) entry which is preliminary data.</text>
</comment>
<dbReference type="EMBL" id="JARIHO010000005">
    <property type="protein sequence ID" value="KAJ7360757.1"/>
    <property type="molecule type" value="Genomic_DNA"/>
</dbReference>
<organism evidence="2 3">
    <name type="scientific">Mycena albidolilacea</name>
    <dbReference type="NCBI Taxonomy" id="1033008"/>
    <lineage>
        <taxon>Eukaryota</taxon>
        <taxon>Fungi</taxon>
        <taxon>Dikarya</taxon>
        <taxon>Basidiomycota</taxon>
        <taxon>Agaricomycotina</taxon>
        <taxon>Agaricomycetes</taxon>
        <taxon>Agaricomycetidae</taxon>
        <taxon>Agaricales</taxon>
        <taxon>Marasmiineae</taxon>
        <taxon>Mycenaceae</taxon>
        <taxon>Mycena</taxon>
    </lineage>
</organism>
<feature type="domain" description="CSC1/OSCA1-like cytosolic" evidence="1">
    <location>
        <begin position="23"/>
        <end position="71"/>
    </location>
</feature>
<feature type="non-terminal residue" evidence="2">
    <location>
        <position position="1"/>
    </location>
</feature>
<protein>
    <recommendedName>
        <fullName evidence="1">CSC1/OSCA1-like cytosolic domain-containing protein</fullName>
    </recommendedName>
</protein>
<sequence>QHFVTTRQQFFIGPVHAKSVQANTVFVTGIPTRYLNLVALHAMFKDLPGGVKHVWVNRNLRTLPDIYDRRMPVTAEGSFSIQLTQVAVVARGCRFKMRPTKRCRLHDRTVLPRAGPESEPVLHAVGDSYDCFDRAHSVALTTLEAPAIGVMNSRGRFDPVCCSTAGSCSADISGSFCDCFNRLIMSLSGRNAPTYRESTPILD</sequence>
<keyword evidence="3" id="KW-1185">Reference proteome</keyword>
<feature type="non-terminal residue" evidence="2">
    <location>
        <position position="203"/>
    </location>
</feature>
<evidence type="ECO:0000313" key="2">
    <source>
        <dbReference type="EMBL" id="KAJ7360757.1"/>
    </source>
</evidence>
<accession>A0AAD7F0T6</accession>
<reference evidence="2" key="1">
    <citation type="submission" date="2023-03" db="EMBL/GenBank/DDBJ databases">
        <title>Massive genome expansion in bonnet fungi (Mycena s.s.) driven by repeated elements and novel gene families across ecological guilds.</title>
        <authorList>
            <consortium name="Lawrence Berkeley National Laboratory"/>
            <person name="Harder C.B."/>
            <person name="Miyauchi S."/>
            <person name="Viragh M."/>
            <person name="Kuo A."/>
            <person name="Thoen E."/>
            <person name="Andreopoulos B."/>
            <person name="Lu D."/>
            <person name="Skrede I."/>
            <person name="Drula E."/>
            <person name="Henrissat B."/>
            <person name="Morin E."/>
            <person name="Kohler A."/>
            <person name="Barry K."/>
            <person name="LaButti K."/>
            <person name="Morin E."/>
            <person name="Salamov A."/>
            <person name="Lipzen A."/>
            <person name="Mereny Z."/>
            <person name="Hegedus B."/>
            <person name="Baldrian P."/>
            <person name="Stursova M."/>
            <person name="Weitz H."/>
            <person name="Taylor A."/>
            <person name="Grigoriev I.V."/>
            <person name="Nagy L.G."/>
            <person name="Martin F."/>
            <person name="Kauserud H."/>
        </authorList>
    </citation>
    <scope>NUCLEOTIDE SEQUENCE</scope>
    <source>
        <strain evidence="2">CBHHK002</strain>
    </source>
</reference>
<name>A0AAD7F0T6_9AGAR</name>